<keyword evidence="1" id="KW-1133">Transmembrane helix</keyword>
<evidence type="ECO:0000313" key="3">
    <source>
        <dbReference type="Proteomes" id="UP000248021"/>
    </source>
</evidence>
<feature type="transmembrane region" description="Helical" evidence="1">
    <location>
        <begin position="75"/>
        <end position="98"/>
    </location>
</feature>
<reference evidence="2 3" key="1">
    <citation type="submission" date="2018-05" db="EMBL/GenBank/DDBJ databases">
        <title>Genomic Encyclopedia of Type Strains, Phase IV (KMG-IV): sequencing the most valuable type-strain genomes for metagenomic binning, comparative biology and taxonomic classification.</title>
        <authorList>
            <person name="Goeker M."/>
        </authorList>
    </citation>
    <scope>NUCLEOTIDE SEQUENCE [LARGE SCALE GENOMIC DNA]</scope>
    <source>
        <strain evidence="2 3">DSM 6462</strain>
    </source>
</reference>
<dbReference type="InterPro" id="IPR009781">
    <property type="entry name" value="DUF1345"/>
</dbReference>
<dbReference type="AlphaFoldDB" id="A0A2V3UBL0"/>
<evidence type="ECO:0000313" key="2">
    <source>
        <dbReference type="EMBL" id="PXW61488.1"/>
    </source>
</evidence>
<accession>A0A2V3UBL0</accession>
<keyword evidence="3" id="KW-1185">Reference proteome</keyword>
<sequence length="219" mass="24157">MSIINSLRARPRIIIFLAIVIGLAIALPRDLATSSRLLIAWDCGALVYLVLVARMAVIADISVMRRRAAVEDDGALAILMFTIIASVMSLVAIVVEFSNVNNFAPTMRNLHIALATVTILISWLIVHVSFALHYAHEYYAREKQHPGIRFPSSAKNGDFQPDYWDFMYFAANLGAAAQTSDVVIESRRIRRIVLCHTVLSFLFNTAILAMGVNIAAGVI</sequence>
<gene>
    <name evidence="2" type="ORF">C7450_1033</name>
</gene>
<name>A0A2V3UBL0_9HYPH</name>
<dbReference type="OrthoDB" id="64737at2"/>
<feature type="transmembrane region" description="Helical" evidence="1">
    <location>
        <begin position="193"/>
        <end position="216"/>
    </location>
</feature>
<proteinExistence type="predicted"/>
<feature type="transmembrane region" description="Helical" evidence="1">
    <location>
        <begin position="38"/>
        <end position="63"/>
    </location>
</feature>
<comment type="caution">
    <text evidence="2">The sequence shown here is derived from an EMBL/GenBank/DDBJ whole genome shotgun (WGS) entry which is preliminary data.</text>
</comment>
<evidence type="ECO:0000256" key="1">
    <source>
        <dbReference type="SAM" id="Phobius"/>
    </source>
</evidence>
<dbReference type="EMBL" id="QJJK01000003">
    <property type="protein sequence ID" value="PXW61488.1"/>
    <property type="molecule type" value="Genomic_DNA"/>
</dbReference>
<dbReference type="Proteomes" id="UP000248021">
    <property type="component" value="Unassembled WGS sequence"/>
</dbReference>
<dbReference type="RefSeq" id="WP_110373801.1">
    <property type="nucleotide sequence ID" value="NZ_CAKNFM010000006.1"/>
</dbReference>
<keyword evidence="1" id="KW-0812">Transmembrane</keyword>
<keyword evidence="1" id="KW-0472">Membrane</keyword>
<protein>
    <submittedName>
        <fullName evidence="2">Putative membrane protein</fullName>
    </submittedName>
</protein>
<feature type="transmembrane region" description="Helical" evidence="1">
    <location>
        <begin position="110"/>
        <end position="135"/>
    </location>
</feature>
<organism evidence="2 3">
    <name type="scientific">Chelatococcus asaccharovorans</name>
    <dbReference type="NCBI Taxonomy" id="28210"/>
    <lineage>
        <taxon>Bacteria</taxon>
        <taxon>Pseudomonadati</taxon>
        <taxon>Pseudomonadota</taxon>
        <taxon>Alphaproteobacteria</taxon>
        <taxon>Hyphomicrobiales</taxon>
        <taxon>Chelatococcaceae</taxon>
        <taxon>Chelatococcus</taxon>
    </lineage>
</organism>
<dbReference type="Pfam" id="PF07077">
    <property type="entry name" value="DUF1345"/>
    <property type="match status" value="1"/>
</dbReference>